<comment type="subcellular location">
    <subcellularLocation>
        <location evidence="1">Membrane</location>
        <topology evidence="1">Single-pass membrane protein</topology>
    </subcellularLocation>
</comment>
<evidence type="ECO:0000256" key="2">
    <source>
        <dbReference type="ARBA" id="ARBA00022692"/>
    </source>
</evidence>
<keyword evidence="7" id="KW-1185">Reference proteome</keyword>
<dbReference type="PANTHER" id="PTHR24028">
    <property type="entry name" value="CADHERIN-87A"/>
    <property type="match status" value="1"/>
</dbReference>
<organism evidence="6 7">
    <name type="scientific">Chlorogloeopsis fritschii PCC 6912</name>
    <dbReference type="NCBI Taxonomy" id="211165"/>
    <lineage>
        <taxon>Bacteria</taxon>
        <taxon>Bacillati</taxon>
        <taxon>Cyanobacteriota</taxon>
        <taxon>Cyanophyceae</taxon>
        <taxon>Nostocales</taxon>
        <taxon>Chlorogloeopsidaceae</taxon>
        <taxon>Chlorogloeopsis</taxon>
    </lineage>
</organism>
<dbReference type="Pfam" id="PF14252">
    <property type="entry name" value="DUF4347"/>
    <property type="match status" value="1"/>
</dbReference>
<dbReference type="PRINTS" id="PR00205">
    <property type="entry name" value="CADHERIN"/>
</dbReference>
<keyword evidence="3" id="KW-0472">Membrane</keyword>
<dbReference type="PROSITE" id="PS50268">
    <property type="entry name" value="CADHERIN_2"/>
    <property type="match status" value="1"/>
</dbReference>
<keyword evidence="3" id="KW-1133">Transmembrane helix</keyword>
<dbReference type="InterPro" id="IPR030916">
    <property type="entry name" value="ELWxxDGT_rpt"/>
</dbReference>
<dbReference type="SUPFAM" id="SSF75011">
    <property type="entry name" value="3-carboxy-cis,cis-mucoante lactonizing enzyme"/>
    <property type="match status" value="1"/>
</dbReference>
<sequence length="1069" mass="113304">MMKNMTSVIFIDSAVSNYETLLQGVVSNIQTYVIQPEQDGVAQITQILSQHCGVESVHIVSHGAPGRVYLGNSELSYETLNHYAEQLINWTDALSANAQLLLYGCEVAQTEVGREFVHRLSEMTGAVVAASDDRTGNAALGGDWELEVSTGNLTEKLVFIPATLAAYDAVLAVPSLVKNINPTGGSSPAELININGTLYFVANDGTNGLELWKSDRTTAGTILLKDINTTAGSGSLPAELLNINSTLYFVADDGTNGLELWKSDGTAAGTILLKDINTTAGSGSSAAELTNVNNTLYFVANDGTNGLELWKSDGTAAGTVLVKDINIILGSGSSVAELTDVNGTLYFVADNAANGLELWKSDGTAAGTMMVADINMTGGSSAAELTDVNGTLYFVADDGTNGLELWKSDGTAAGTMMVKDINTTAGSGSSAAELIDVNGTLYFVADDGTNGKELWKSDGTAAGTMMVKDINTTGSSSAAELTDVNGTLYFVADNGTSGLELWKSDGSTAGTVLVKDINPMGGSSPTELTNINGTLYFVADNGTNGKELWKSDGTAAGTMMVTDINMTGSSSPSDLTDVNGTLYFFADDGTNGKELWTLPPNQAPTDLTLSATKVDENVVAGTVIGTFNTTDPDQDTKHIYTLVSGTGDTDNSAFIIEGNSLKIKASPDFETKSAYKIRVRTTDPGGLFYDKQLTVDVNDLNDTIPIQTTVTTSFFVKISEDSLSIKSKVKADKVKISIKVKEHKFKNACEIGVYTVDDAEGRINGIAPGAAGYIEAALERAKVLFSSIANSPNGFSTTDLTNLLQFNSNANLKFFLVRNSSIEAVLTKKTAITDVLFSSSENFQLETSEDEGFFLKWKGSFNSTSSEFEQLTLKINTTDEDLPLGTDLQGKPECELIDLRQVSVNTKVKAEFFVNREAAFNNFVGFYQISDDKGGIDTNGDGTIDLRPGDAGYIKAAVKGRIAGIDLKVNNQAAANFSSSFQGGLLFAPFIIVNGTPDDMSDDDDDDTSGDDLKVYFPFLNGNSDKVDHIRLLGSNIFGFEDQAGGGDRDFNDLIVKASLSIQTNVTVA</sequence>
<reference evidence="6 7" key="1">
    <citation type="journal article" date="2019" name="Genome Biol. Evol.">
        <title>Day and night: Metabolic profiles and evolutionary relationships of six axenic non-marine cyanobacteria.</title>
        <authorList>
            <person name="Will S.E."/>
            <person name="Henke P."/>
            <person name="Boedeker C."/>
            <person name="Huang S."/>
            <person name="Brinkmann H."/>
            <person name="Rohde M."/>
            <person name="Jarek M."/>
            <person name="Friedl T."/>
            <person name="Seufert S."/>
            <person name="Schumacher M."/>
            <person name="Overmann J."/>
            <person name="Neumann-Schaal M."/>
            <person name="Petersen J."/>
        </authorList>
    </citation>
    <scope>NUCLEOTIDE SEQUENCE [LARGE SCALE GENOMIC DNA]</scope>
    <source>
        <strain evidence="6 7">PCC 6912</strain>
    </source>
</reference>
<dbReference type="GO" id="GO:0005509">
    <property type="term" value="F:calcium ion binding"/>
    <property type="evidence" value="ECO:0007669"/>
    <property type="project" value="InterPro"/>
</dbReference>
<comment type="caution">
    <text evidence="6">The sequence shown here is derived from an EMBL/GenBank/DDBJ whole genome shotgun (WGS) entry which is preliminary data.</text>
</comment>
<dbReference type="InterPro" id="IPR015919">
    <property type="entry name" value="Cadherin-like_sf"/>
</dbReference>
<evidence type="ECO:0000313" key="7">
    <source>
        <dbReference type="Proteomes" id="UP000268857"/>
    </source>
</evidence>
<dbReference type="InterPro" id="IPR025193">
    <property type="entry name" value="DUF4114"/>
</dbReference>
<dbReference type="NCBIfam" id="TIGR04534">
    <property type="entry name" value="ELWxxDGT_rpt"/>
    <property type="match status" value="8"/>
</dbReference>
<keyword evidence="4" id="KW-0325">Glycoprotein</keyword>
<dbReference type="InterPro" id="IPR025592">
    <property type="entry name" value="DUF4347"/>
</dbReference>
<dbReference type="CDD" id="cd11304">
    <property type="entry name" value="Cadherin_repeat"/>
    <property type="match status" value="1"/>
</dbReference>
<dbReference type="SUPFAM" id="SSF49313">
    <property type="entry name" value="Cadherin-like"/>
    <property type="match status" value="1"/>
</dbReference>
<protein>
    <recommendedName>
        <fullName evidence="5">Cadherin domain-containing protein</fullName>
    </recommendedName>
</protein>
<feature type="domain" description="Cadherin" evidence="5">
    <location>
        <begin position="606"/>
        <end position="707"/>
    </location>
</feature>
<dbReference type="EMBL" id="RSCJ01000025">
    <property type="protein sequence ID" value="RUR75299.1"/>
    <property type="molecule type" value="Genomic_DNA"/>
</dbReference>
<dbReference type="STRING" id="211165.GCA_000317285_06484"/>
<dbReference type="PANTHER" id="PTHR24028:SF328">
    <property type="entry name" value="CADHERIN-3"/>
    <property type="match status" value="1"/>
</dbReference>
<dbReference type="Proteomes" id="UP000268857">
    <property type="component" value="Unassembled WGS sequence"/>
</dbReference>
<evidence type="ECO:0000256" key="1">
    <source>
        <dbReference type="ARBA" id="ARBA00004167"/>
    </source>
</evidence>
<evidence type="ECO:0000313" key="6">
    <source>
        <dbReference type="EMBL" id="RUR75299.1"/>
    </source>
</evidence>
<dbReference type="Gene3D" id="2.60.40.60">
    <property type="entry name" value="Cadherins"/>
    <property type="match status" value="1"/>
</dbReference>
<dbReference type="InterPro" id="IPR011047">
    <property type="entry name" value="Quinoprotein_ADH-like_sf"/>
</dbReference>
<accession>A0A3S0Y2S7</accession>
<proteinExistence type="predicted"/>
<keyword evidence="2" id="KW-0812">Transmembrane</keyword>
<gene>
    <name evidence="6" type="ORF">PCC6912_48360</name>
</gene>
<dbReference type="GO" id="GO:0007156">
    <property type="term" value="P:homophilic cell adhesion via plasma membrane adhesion molecules"/>
    <property type="evidence" value="ECO:0007669"/>
    <property type="project" value="InterPro"/>
</dbReference>
<dbReference type="InterPro" id="IPR050174">
    <property type="entry name" value="Protocadherin/Cadherin-CA"/>
</dbReference>
<dbReference type="GO" id="GO:0005886">
    <property type="term" value="C:plasma membrane"/>
    <property type="evidence" value="ECO:0007669"/>
    <property type="project" value="TreeGrafter"/>
</dbReference>
<name>A0A3S0Y2S7_CHLFR</name>
<dbReference type="SMART" id="SM00112">
    <property type="entry name" value="CA"/>
    <property type="match status" value="1"/>
</dbReference>
<dbReference type="AlphaFoldDB" id="A0A3S0Y2S7"/>
<evidence type="ECO:0000256" key="4">
    <source>
        <dbReference type="ARBA" id="ARBA00023180"/>
    </source>
</evidence>
<dbReference type="Pfam" id="PF13448">
    <property type="entry name" value="DUF4114"/>
    <property type="match status" value="1"/>
</dbReference>
<dbReference type="SUPFAM" id="SSF50998">
    <property type="entry name" value="Quinoprotein alcohol dehydrogenase-like"/>
    <property type="match status" value="1"/>
</dbReference>
<evidence type="ECO:0000259" key="5">
    <source>
        <dbReference type="PROSITE" id="PS50268"/>
    </source>
</evidence>
<evidence type="ECO:0000256" key="3">
    <source>
        <dbReference type="ARBA" id="ARBA00022989"/>
    </source>
</evidence>
<dbReference type="InterPro" id="IPR002126">
    <property type="entry name" value="Cadherin-like_dom"/>
</dbReference>